<dbReference type="SMART" id="SM00342">
    <property type="entry name" value="HTH_ARAC"/>
    <property type="match status" value="1"/>
</dbReference>
<evidence type="ECO:0000313" key="4">
    <source>
        <dbReference type="EMBL" id="KIX15174.1"/>
    </source>
</evidence>
<dbReference type="Gene3D" id="1.10.10.60">
    <property type="entry name" value="Homeodomain-like"/>
    <property type="match status" value="2"/>
</dbReference>
<accession>A0A0D2JAL9</accession>
<proteinExistence type="predicted"/>
<keyword evidence="5" id="KW-1185">Reference proteome</keyword>
<dbReference type="PATRIC" id="fig|1429043.3.peg.1149"/>
<reference evidence="4 5" key="1">
    <citation type="submission" date="2013-11" db="EMBL/GenBank/DDBJ databases">
        <title>Metagenomic analysis of a methanogenic consortium involved in long chain n-alkane degradation.</title>
        <authorList>
            <person name="Davidova I.A."/>
            <person name="Callaghan A.V."/>
            <person name="Wawrik B."/>
            <person name="Pruitt S."/>
            <person name="Marks C."/>
            <person name="Duncan K.E."/>
            <person name="Suflita J.M."/>
        </authorList>
    </citation>
    <scope>NUCLEOTIDE SEQUENCE [LARGE SCALE GENOMIC DNA]</scope>
    <source>
        <strain evidence="4 5">SPR</strain>
    </source>
</reference>
<dbReference type="InterPro" id="IPR050908">
    <property type="entry name" value="SmbC-like"/>
</dbReference>
<feature type="domain" description="HTH araC/xylS-type" evidence="3">
    <location>
        <begin position="14"/>
        <end position="112"/>
    </location>
</feature>
<dbReference type="InterPro" id="IPR010499">
    <property type="entry name" value="AraC_E-bd"/>
</dbReference>
<dbReference type="AlphaFoldDB" id="A0A0D2JAL9"/>
<dbReference type="InParanoid" id="A0A0D2JAL9"/>
<dbReference type="PROSITE" id="PS01124">
    <property type="entry name" value="HTH_ARAC_FAMILY_2"/>
    <property type="match status" value="1"/>
</dbReference>
<keyword evidence="2" id="KW-0804">Transcription</keyword>
<dbReference type="GO" id="GO:0043565">
    <property type="term" value="F:sequence-specific DNA binding"/>
    <property type="evidence" value="ECO:0007669"/>
    <property type="project" value="InterPro"/>
</dbReference>
<dbReference type="PANTHER" id="PTHR40055:SF1">
    <property type="entry name" value="TRANSCRIPTIONAL REGULATOR YGIV-RELATED"/>
    <property type="match status" value="1"/>
</dbReference>
<sequence length="290" mass="33117">MKTSTSESHEKRILQVLSYIQSNLDEDLKLEDLARRACFSPFHFHRVFKAQVGESVASHVRRLRLDRAAWGLRFTERSVTELAWEAGYESLEAFIRALKDRFGLSPTIFRNRARSNLTKRMDLARRSENYVKKGACGMDIEIKKLEARKVAYVRHMGPYDQCTPAWEKLCAWAGPKGLLGPEVDYLGICWDDPDVTEEDRIRFDACITVPEEVQAEQGINITEVPSGDYAVALHKGSYDKLIDSYTEMCGEWLAKSGRQAESTFSIEIYLNHPDEVAAEELMVEIQMPLS</sequence>
<dbReference type="FunCoup" id="A0A0D2JAL9">
    <property type="interactions" value="8"/>
</dbReference>
<dbReference type="InterPro" id="IPR018060">
    <property type="entry name" value="HTH_AraC"/>
</dbReference>
<comment type="caution">
    <text evidence="4">The sequence shown here is derived from an EMBL/GenBank/DDBJ whole genome shotgun (WGS) entry which is preliminary data.</text>
</comment>
<dbReference type="Pfam" id="PF06445">
    <property type="entry name" value="GyrI-like"/>
    <property type="match status" value="1"/>
</dbReference>
<dbReference type="SUPFAM" id="SSF55136">
    <property type="entry name" value="Probable bacterial effector-binding domain"/>
    <property type="match status" value="1"/>
</dbReference>
<dbReference type="PANTHER" id="PTHR40055">
    <property type="entry name" value="TRANSCRIPTIONAL REGULATOR YGIV-RELATED"/>
    <property type="match status" value="1"/>
</dbReference>
<dbReference type="Gene3D" id="3.20.80.10">
    <property type="entry name" value="Regulatory factor, effector binding domain"/>
    <property type="match status" value="1"/>
</dbReference>
<evidence type="ECO:0000313" key="5">
    <source>
        <dbReference type="Proteomes" id="UP000032233"/>
    </source>
</evidence>
<dbReference type="Pfam" id="PF12833">
    <property type="entry name" value="HTH_18"/>
    <property type="match status" value="1"/>
</dbReference>
<organism evidence="4 5">
    <name type="scientific">Dethiosulfatarculus sandiegensis</name>
    <dbReference type="NCBI Taxonomy" id="1429043"/>
    <lineage>
        <taxon>Bacteria</taxon>
        <taxon>Pseudomonadati</taxon>
        <taxon>Thermodesulfobacteriota</taxon>
        <taxon>Desulfarculia</taxon>
        <taxon>Desulfarculales</taxon>
        <taxon>Desulfarculaceae</taxon>
        <taxon>Dethiosulfatarculus</taxon>
    </lineage>
</organism>
<evidence type="ECO:0000256" key="1">
    <source>
        <dbReference type="ARBA" id="ARBA00023015"/>
    </source>
</evidence>
<dbReference type="RefSeq" id="WP_044347129.1">
    <property type="nucleotide sequence ID" value="NZ_AZAC01000004.1"/>
</dbReference>
<evidence type="ECO:0000256" key="2">
    <source>
        <dbReference type="ARBA" id="ARBA00023163"/>
    </source>
</evidence>
<keyword evidence="1" id="KW-0805">Transcription regulation</keyword>
<name>A0A0D2JAL9_9BACT</name>
<dbReference type="InterPro" id="IPR029442">
    <property type="entry name" value="GyrI-like"/>
</dbReference>
<gene>
    <name evidence="4" type="ORF">X474_05400</name>
</gene>
<protein>
    <submittedName>
        <fullName evidence="4">AraC family transcriptional regulator</fullName>
    </submittedName>
</protein>
<evidence type="ECO:0000259" key="3">
    <source>
        <dbReference type="PROSITE" id="PS01124"/>
    </source>
</evidence>
<dbReference type="InterPro" id="IPR011256">
    <property type="entry name" value="Reg_factor_effector_dom_sf"/>
</dbReference>
<dbReference type="SUPFAM" id="SSF46689">
    <property type="entry name" value="Homeodomain-like"/>
    <property type="match status" value="2"/>
</dbReference>
<dbReference type="STRING" id="1429043.X474_05400"/>
<dbReference type="SMART" id="SM00871">
    <property type="entry name" value="AraC_E_bind"/>
    <property type="match status" value="1"/>
</dbReference>
<dbReference type="GO" id="GO:0003700">
    <property type="term" value="F:DNA-binding transcription factor activity"/>
    <property type="evidence" value="ECO:0007669"/>
    <property type="project" value="InterPro"/>
</dbReference>
<dbReference type="Proteomes" id="UP000032233">
    <property type="component" value="Unassembled WGS sequence"/>
</dbReference>
<dbReference type="EMBL" id="AZAC01000004">
    <property type="protein sequence ID" value="KIX15174.1"/>
    <property type="molecule type" value="Genomic_DNA"/>
</dbReference>
<dbReference type="InterPro" id="IPR009057">
    <property type="entry name" value="Homeodomain-like_sf"/>
</dbReference>